<dbReference type="EMBL" id="JBHTEE010000001">
    <property type="protein sequence ID" value="MFC7601430.1"/>
    <property type="molecule type" value="Genomic_DNA"/>
</dbReference>
<reference evidence="3" key="1">
    <citation type="journal article" date="2019" name="Int. J. Syst. Evol. Microbiol.">
        <title>The Global Catalogue of Microorganisms (GCM) 10K type strain sequencing project: providing services to taxonomists for standard genome sequencing and annotation.</title>
        <authorList>
            <consortium name="The Broad Institute Genomics Platform"/>
            <consortium name="The Broad Institute Genome Sequencing Center for Infectious Disease"/>
            <person name="Wu L."/>
            <person name="Ma J."/>
        </authorList>
    </citation>
    <scope>NUCLEOTIDE SEQUENCE [LARGE SCALE GENOMIC DNA]</scope>
    <source>
        <strain evidence="3">JCM 10083</strain>
    </source>
</reference>
<gene>
    <name evidence="2" type="ORF">ACFQVD_15140</name>
</gene>
<keyword evidence="3" id="KW-1185">Reference proteome</keyword>
<evidence type="ECO:0000313" key="3">
    <source>
        <dbReference type="Proteomes" id="UP001596514"/>
    </source>
</evidence>
<evidence type="ECO:0000313" key="2">
    <source>
        <dbReference type="EMBL" id="MFC7601430.1"/>
    </source>
</evidence>
<dbReference type="Proteomes" id="UP001596514">
    <property type="component" value="Unassembled WGS sequence"/>
</dbReference>
<dbReference type="InterPro" id="IPR036291">
    <property type="entry name" value="NAD(P)-bd_dom_sf"/>
</dbReference>
<proteinExistence type="predicted"/>
<dbReference type="RefSeq" id="WP_386368527.1">
    <property type="nucleotide sequence ID" value="NZ_JBHTEE010000001.1"/>
</dbReference>
<accession>A0ABW2SYZ4</accession>
<dbReference type="InterPro" id="IPR055123">
    <property type="entry name" value="SpnB-like_Rossmann"/>
</dbReference>
<organism evidence="2 3">
    <name type="scientific">Streptosporangium amethystogenes subsp. fukuiense</name>
    <dbReference type="NCBI Taxonomy" id="698418"/>
    <lineage>
        <taxon>Bacteria</taxon>
        <taxon>Bacillati</taxon>
        <taxon>Actinomycetota</taxon>
        <taxon>Actinomycetes</taxon>
        <taxon>Streptosporangiales</taxon>
        <taxon>Streptosporangiaceae</taxon>
        <taxon>Streptosporangium</taxon>
    </lineage>
</organism>
<evidence type="ECO:0000259" key="1">
    <source>
        <dbReference type="Pfam" id="PF22953"/>
    </source>
</evidence>
<dbReference type="Gene3D" id="3.40.50.11460">
    <property type="match status" value="1"/>
</dbReference>
<name>A0ABW2SYZ4_9ACTN</name>
<comment type="caution">
    <text evidence="2">The sequence shown here is derived from an EMBL/GenBank/DDBJ whole genome shotgun (WGS) entry which is preliminary data.</text>
</comment>
<feature type="domain" description="Polyketide synthase extender module SpnB-like Rossmann fold" evidence="1">
    <location>
        <begin position="12"/>
        <end position="71"/>
    </location>
</feature>
<protein>
    <recommendedName>
        <fullName evidence="1">Polyketide synthase extender module SpnB-like Rossmann fold domain-containing protein</fullName>
    </recommendedName>
</protein>
<dbReference type="Pfam" id="PF22953">
    <property type="entry name" value="SpnB_Rossmann"/>
    <property type="match status" value="1"/>
</dbReference>
<sequence>MVTFAVGSFEDSGVVESTHAVVARVLGLLQGWLADERFEASRLVFVTRGAVEAREGDVVADLAAAAVWGSGAVGAVGEPGPVRAGRCRR</sequence>
<dbReference type="SUPFAM" id="SSF51735">
    <property type="entry name" value="NAD(P)-binding Rossmann-fold domains"/>
    <property type="match status" value="1"/>
</dbReference>